<protein>
    <submittedName>
        <fullName evidence="2">DJ-1/PfpI family protein</fullName>
    </submittedName>
</protein>
<reference evidence="3" key="1">
    <citation type="submission" date="2023-07" db="EMBL/GenBank/DDBJ databases">
        <title>30 novel species of actinomycetes from the DSMZ collection.</title>
        <authorList>
            <person name="Nouioui I."/>
        </authorList>
    </citation>
    <scope>NUCLEOTIDE SEQUENCE [LARGE SCALE GENOMIC DNA]</scope>
    <source>
        <strain evidence="3">DSM 41979</strain>
    </source>
</reference>
<dbReference type="RefSeq" id="WP_256060873.1">
    <property type="nucleotide sequence ID" value="NZ_JAVRET010000142.1"/>
</dbReference>
<dbReference type="Pfam" id="PF01965">
    <property type="entry name" value="DJ-1_PfpI"/>
    <property type="match status" value="1"/>
</dbReference>
<dbReference type="Proteomes" id="UP001183610">
    <property type="component" value="Unassembled WGS sequence"/>
</dbReference>
<keyword evidence="3" id="KW-1185">Reference proteome</keyword>
<evidence type="ECO:0000313" key="2">
    <source>
        <dbReference type="EMBL" id="MDT0413478.1"/>
    </source>
</evidence>
<accession>A0ABU2RAX9</accession>
<comment type="caution">
    <text evidence="2">The sequence shown here is derived from an EMBL/GenBank/DDBJ whole genome shotgun (WGS) entry which is preliminary data.</text>
</comment>
<name>A0ABU2RAX9_9ACTN</name>
<evidence type="ECO:0000313" key="3">
    <source>
        <dbReference type="Proteomes" id="UP001183610"/>
    </source>
</evidence>
<sequence length="86" mass="9200">MLSAAGLLKGRPCTTHHLAKDALAQEGGDVLSSRVVDDKDIVTAGGVTSGLDLALWMVTREWGAPVATKAEAVLEYEQRGTVWHRD</sequence>
<organism evidence="2 3">
    <name type="scientific">Streptomyces evansiae</name>
    <dbReference type="NCBI Taxonomy" id="3075535"/>
    <lineage>
        <taxon>Bacteria</taxon>
        <taxon>Bacillati</taxon>
        <taxon>Actinomycetota</taxon>
        <taxon>Actinomycetes</taxon>
        <taxon>Kitasatosporales</taxon>
        <taxon>Streptomycetaceae</taxon>
        <taxon>Streptomyces</taxon>
    </lineage>
</organism>
<dbReference type="PANTHER" id="PTHR43130">
    <property type="entry name" value="ARAC-FAMILY TRANSCRIPTIONAL REGULATOR"/>
    <property type="match status" value="1"/>
</dbReference>
<feature type="domain" description="DJ-1/PfpI" evidence="1">
    <location>
        <begin position="1"/>
        <end position="58"/>
    </location>
</feature>
<dbReference type="InterPro" id="IPR052158">
    <property type="entry name" value="INH-QAR"/>
</dbReference>
<dbReference type="EMBL" id="JAVRET010000142">
    <property type="protein sequence ID" value="MDT0413478.1"/>
    <property type="molecule type" value="Genomic_DNA"/>
</dbReference>
<dbReference type="InterPro" id="IPR029062">
    <property type="entry name" value="Class_I_gatase-like"/>
</dbReference>
<evidence type="ECO:0000259" key="1">
    <source>
        <dbReference type="Pfam" id="PF01965"/>
    </source>
</evidence>
<proteinExistence type="predicted"/>
<gene>
    <name evidence="2" type="ORF">RM698_31130</name>
</gene>
<dbReference type="SUPFAM" id="SSF52317">
    <property type="entry name" value="Class I glutamine amidotransferase-like"/>
    <property type="match status" value="1"/>
</dbReference>
<dbReference type="InterPro" id="IPR002818">
    <property type="entry name" value="DJ-1/PfpI"/>
</dbReference>
<dbReference type="PANTHER" id="PTHR43130:SF2">
    <property type="entry name" value="DJ-1_PFPI DOMAIN-CONTAINING PROTEIN"/>
    <property type="match status" value="1"/>
</dbReference>
<dbReference type="Gene3D" id="3.40.50.880">
    <property type="match status" value="1"/>
</dbReference>